<evidence type="ECO:0000259" key="7">
    <source>
        <dbReference type="Pfam" id="PF02683"/>
    </source>
</evidence>
<accession>A0ABP6H0E6</accession>
<evidence type="ECO:0000256" key="1">
    <source>
        <dbReference type="ARBA" id="ARBA00004141"/>
    </source>
</evidence>
<dbReference type="RefSeq" id="WP_344191773.1">
    <property type="nucleotide sequence ID" value="NZ_BAAARN010000001.1"/>
</dbReference>
<organism evidence="8 9">
    <name type="scientific">Pedococcus aerophilus</name>
    <dbReference type="NCBI Taxonomy" id="436356"/>
    <lineage>
        <taxon>Bacteria</taxon>
        <taxon>Bacillati</taxon>
        <taxon>Actinomycetota</taxon>
        <taxon>Actinomycetes</taxon>
        <taxon>Micrococcales</taxon>
        <taxon>Intrasporangiaceae</taxon>
        <taxon>Pedococcus</taxon>
    </lineage>
</organism>
<feature type="transmembrane region" description="Helical" evidence="6">
    <location>
        <begin position="96"/>
        <end position="117"/>
    </location>
</feature>
<dbReference type="EMBL" id="BAAARN010000001">
    <property type="protein sequence ID" value="GAA2734648.1"/>
    <property type="molecule type" value="Genomic_DNA"/>
</dbReference>
<comment type="subcellular location">
    <subcellularLocation>
        <location evidence="1">Membrane</location>
        <topology evidence="1">Multi-pass membrane protein</topology>
    </subcellularLocation>
</comment>
<dbReference type="PANTHER" id="PTHR31272">
    <property type="entry name" value="CYTOCHROME C-TYPE BIOGENESIS PROTEIN HI_1454-RELATED"/>
    <property type="match status" value="1"/>
</dbReference>
<dbReference type="PANTHER" id="PTHR31272:SF4">
    <property type="entry name" value="CYTOCHROME C-TYPE BIOGENESIS PROTEIN HI_1454-RELATED"/>
    <property type="match status" value="1"/>
</dbReference>
<name>A0ABP6H0E6_9MICO</name>
<comment type="caution">
    <text evidence="8">The sequence shown here is derived from an EMBL/GenBank/DDBJ whole genome shotgun (WGS) entry which is preliminary data.</text>
</comment>
<keyword evidence="3 6" id="KW-0812">Transmembrane</keyword>
<feature type="transmembrane region" description="Helical" evidence="6">
    <location>
        <begin position="66"/>
        <end position="90"/>
    </location>
</feature>
<feature type="transmembrane region" description="Helical" evidence="6">
    <location>
        <begin position="12"/>
        <end position="45"/>
    </location>
</feature>
<dbReference type="Pfam" id="PF02683">
    <property type="entry name" value="DsbD_TM"/>
    <property type="match status" value="1"/>
</dbReference>
<dbReference type="InterPro" id="IPR051790">
    <property type="entry name" value="Cytochrome_c-biogenesis_DsbD"/>
</dbReference>
<dbReference type="Proteomes" id="UP001501326">
    <property type="component" value="Unassembled WGS sequence"/>
</dbReference>
<feature type="domain" description="Cytochrome C biogenesis protein transmembrane" evidence="7">
    <location>
        <begin position="16"/>
        <end position="230"/>
    </location>
</feature>
<evidence type="ECO:0000256" key="4">
    <source>
        <dbReference type="ARBA" id="ARBA00022989"/>
    </source>
</evidence>
<reference evidence="9" key="1">
    <citation type="journal article" date="2019" name="Int. J. Syst. Evol. Microbiol.">
        <title>The Global Catalogue of Microorganisms (GCM) 10K type strain sequencing project: providing services to taxonomists for standard genome sequencing and annotation.</title>
        <authorList>
            <consortium name="The Broad Institute Genomics Platform"/>
            <consortium name="The Broad Institute Genome Sequencing Center for Infectious Disease"/>
            <person name="Wu L."/>
            <person name="Ma J."/>
        </authorList>
    </citation>
    <scope>NUCLEOTIDE SEQUENCE [LARGE SCALE GENOMIC DNA]</scope>
    <source>
        <strain evidence="9">JCM 16378</strain>
    </source>
</reference>
<protein>
    <submittedName>
        <fullName evidence="8">Cytochrome c biogenesis CcdA family protein</fullName>
    </submittedName>
</protein>
<evidence type="ECO:0000256" key="2">
    <source>
        <dbReference type="ARBA" id="ARBA00006143"/>
    </source>
</evidence>
<evidence type="ECO:0000313" key="9">
    <source>
        <dbReference type="Proteomes" id="UP001501326"/>
    </source>
</evidence>
<proteinExistence type="inferred from homology"/>
<sequence>MTADVADTVTSGALPVAVVVALLAGMVSFASPCVLPLVPGFLGYVTGLSDEALEQRSRHRMVAGALLFVLGFTVVFMATTAFLAGVGATLVENRQLLMRLGGVLVILMALVFLGVGTRAGSQRELKIHRRPASGLAGAPLLGAVFGLGWAPCTGPTLGAVVTLATFTDDQPAVVRGIALALAYSLGLGLPFLLIAAGFERFGRVSAFLRRHQRGIQLFGGGLLLVIGVLLVTGVWESWTRYLQTSLVSGFQTVI</sequence>
<comment type="similarity">
    <text evidence="2">Belongs to the DsbD family.</text>
</comment>
<evidence type="ECO:0000313" key="8">
    <source>
        <dbReference type="EMBL" id="GAA2734648.1"/>
    </source>
</evidence>
<evidence type="ECO:0000256" key="3">
    <source>
        <dbReference type="ARBA" id="ARBA00022692"/>
    </source>
</evidence>
<keyword evidence="5 6" id="KW-0472">Membrane</keyword>
<keyword evidence="4 6" id="KW-1133">Transmembrane helix</keyword>
<feature type="transmembrane region" description="Helical" evidence="6">
    <location>
        <begin position="138"/>
        <end position="166"/>
    </location>
</feature>
<gene>
    <name evidence="8" type="ORF">GCM10009867_15190</name>
</gene>
<feature type="transmembrane region" description="Helical" evidence="6">
    <location>
        <begin position="172"/>
        <end position="196"/>
    </location>
</feature>
<evidence type="ECO:0000256" key="6">
    <source>
        <dbReference type="SAM" id="Phobius"/>
    </source>
</evidence>
<dbReference type="InterPro" id="IPR003834">
    <property type="entry name" value="Cyt_c_assmbl_TM_dom"/>
</dbReference>
<keyword evidence="9" id="KW-1185">Reference proteome</keyword>
<feature type="transmembrane region" description="Helical" evidence="6">
    <location>
        <begin position="217"/>
        <end position="235"/>
    </location>
</feature>
<evidence type="ECO:0000256" key="5">
    <source>
        <dbReference type="ARBA" id="ARBA00023136"/>
    </source>
</evidence>